<name>A0ABP0U0C1_9BRYO</name>
<organism evidence="5 6">
    <name type="scientific">Sphagnum troendelagicum</name>
    <dbReference type="NCBI Taxonomy" id="128251"/>
    <lineage>
        <taxon>Eukaryota</taxon>
        <taxon>Viridiplantae</taxon>
        <taxon>Streptophyta</taxon>
        <taxon>Embryophyta</taxon>
        <taxon>Bryophyta</taxon>
        <taxon>Sphagnophytina</taxon>
        <taxon>Sphagnopsida</taxon>
        <taxon>Sphagnales</taxon>
        <taxon>Sphagnaceae</taxon>
        <taxon>Sphagnum</taxon>
    </lineage>
</organism>
<dbReference type="InterPro" id="IPR041492">
    <property type="entry name" value="HAD_2"/>
</dbReference>
<dbReference type="InterPro" id="IPR036412">
    <property type="entry name" value="HAD-like_sf"/>
</dbReference>
<accession>A0ABP0U0C1</accession>
<reference evidence="5" key="1">
    <citation type="submission" date="2024-02" db="EMBL/GenBank/DDBJ databases">
        <authorList>
            <consortium name="ELIXIR-Norway"/>
            <consortium name="Elixir Norway"/>
        </authorList>
    </citation>
    <scope>NUCLEOTIDE SEQUENCE</scope>
</reference>
<evidence type="ECO:0008006" key="7">
    <source>
        <dbReference type="Google" id="ProtNLM"/>
    </source>
</evidence>
<evidence type="ECO:0000256" key="3">
    <source>
        <dbReference type="ARBA" id="ARBA00022842"/>
    </source>
</evidence>
<dbReference type="PANTHER" id="PTHR46193:SF19">
    <property type="entry name" value="HALOACID DEHALOGENASE-LIKE HYDROLASE DOMAIN-CONTAINING PROTEIN SGPP"/>
    <property type="match status" value="1"/>
</dbReference>
<evidence type="ECO:0000256" key="4">
    <source>
        <dbReference type="SAM" id="MobiDB-lite"/>
    </source>
</evidence>
<dbReference type="SUPFAM" id="SSF56784">
    <property type="entry name" value="HAD-like"/>
    <property type="match status" value="1"/>
</dbReference>
<evidence type="ECO:0000313" key="6">
    <source>
        <dbReference type="Proteomes" id="UP001497512"/>
    </source>
</evidence>
<dbReference type="PANTHER" id="PTHR46193">
    <property type="entry name" value="6-PHOSPHOGLUCONATE PHOSPHATASE"/>
    <property type="match status" value="1"/>
</dbReference>
<sequence>MSSPPASSPSGGITTTRTPRVSDLCNSTSPRTYINKLSAILQGDTLKAVVFDIDGTVADSFPLHFLAFQETLVEVGYNGGEPITYEFFMSEMRGKLDKIIVQELMPWMDDAQHQQFLEEEAYRFQSLAATDLKPIQGFNRFVEWVKERGLKCAAVTEASHENATNILKILGVDDLFDILVIGNECENSDPYLIAFNKLGIEPNEAFVLQDSPAGLKASIPLATTTTTTTTSGLLTEHHPTPMMSNGVSLLIQDYDDPDLWTALGYSSELYGSLDHLL</sequence>
<protein>
    <recommendedName>
        <fullName evidence="7">Haloacid dehalogenase-like hydrolase</fullName>
    </recommendedName>
</protein>
<proteinExistence type="predicted"/>
<keyword evidence="3" id="KW-0460">Magnesium</keyword>
<feature type="region of interest" description="Disordered" evidence="4">
    <location>
        <begin position="1"/>
        <end position="25"/>
    </location>
</feature>
<dbReference type="InterPro" id="IPR023198">
    <property type="entry name" value="PGP-like_dom2"/>
</dbReference>
<evidence type="ECO:0000256" key="2">
    <source>
        <dbReference type="ARBA" id="ARBA00022723"/>
    </source>
</evidence>
<dbReference type="InterPro" id="IPR023214">
    <property type="entry name" value="HAD_sf"/>
</dbReference>
<evidence type="ECO:0000313" key="5">
    <source>
        <dbReference type="EMBL" id="CAK9209521.1"/>
    </source>
</evidence>
<feature type="compositionally biased region" description="Low complexity" evidence="4">
    <location>
        <begin position="1"/>
        <end position="10"/>
    </location>
</feature>
<dbReference type="Proteomes" id="UP001497512">
    <property type="component" value="Chromosome 17"/>
</dbReference>
<dbReference type="InterPro" id="IPR051600">
    <property type="entry name" value="Beta-PGM-like"/>
</dbReference>
<comment type="cofactor">
    <cofactor evidence="1">
        <name>Mg(2+)</name>
        <dbReference type="ChEBI" id="CHEBI:18420"/>
    </cofactor>
</comment>
<dbReference type="EMBL" id="OZ019909">
    <property type="protein sequence ID" value="CAK9209521.1"/>
    <property type="molecule type" value="Genomic_DNA"/>
</dbReference>
<dbReference type="Gene3D" id="1.10.150.240">
    <property type="entry name" value="Putative phosphatase, domain 2"/>
    <property type="match status" value="1"/>
</dbReference>
<gene>
    <name evidence="5" type="ORF">CSSPTR1EN2_LOCUS9810</name>
</gene>
<feature type="compositionally biased region" description="Polar residues" evidence="4">
    <location>
        <begin position="11"/>
        <end position="25"/>
    </location>
</feature>
<keyword evidence="6" id="KW-1185">Reference proteome</keyword>
<keyword evidence="2" id="KW-0479">Metal-binding</keyword>
<dbReference type="Gene3D" id="3.40.50.1000">
    <property type="entry name" value="HAD superfamily/HAD-like"/>
    <property type="match status" value="1"/>
</dbReference>
<evidence type="ECO:0000256" key="1">
    <source>
        <dbReference type="ARBA" id="ARBA00001946"/>
    </source>
</evidence>
<dbReference type="Pfam" id="PF13419">
    <property type="entry name" value="HAD_2"/>
    <property type="match status" value="1"/>
</dbReference>